<feature type="region of interest" description="Disordered" evidence="1">
    <location>
        <begin position="203"/>
        <end position="234"/>
    </location>
</feature>
<keyword evidence="4" id="KW-1185">Reference proteome</keyword>
<dbReference type="EMBL" id="GL450776">
    <property type="protein sequence ID" value="EFN80485.1"/>
    <property type="molecule type" value="Genomic_DNA"/>
</dbReference>
<feature type="signal peptide" evidence="2">
    <location>
        <begin position="1"/>
        <end position="24"/>
    </location>
</feature>
<feature type="chain" id="PRO_5003157464" evidence="2">
    <location>
        <begin position="25"/>
        <end position="234"/>
    </location>
</feature>
<dbReference type="Proteomes" id="UP000008237">
    <property type="component" value="Unassembled WGS sequence"/>
</dbReference>
<accession>E2BV05</accession>
<gene>
    <name evidence="3" type="ORF">EAI_08389</name>
</gene>
<dbReference type="InParanoid" id="E2BV05"/>
<proteinExistence type="predicted"/>
<evidence type="ECO:0000256" key="2">
    <source>
        <dbReference type="SAM" id="SignalP"/>
    </source>
</evidence>
<reference evidence="3 4" key="1">
    <citation type="journal article" date="2010" name="Science">
        <title>Genomic comparison of the ants Camponotus floridanus and Harpegnathos saltator.</title>
        <authorList>
            <person name="Bonasio R."/>
            <person name="Zhang G."/>
            <person name="Ye C."/>
            <person name="Mutti N.S."/>
            <person name="Fang X."/>
            <person name="Qin N."/>
            <person name="Donahue G."/>
            <person name="Yang P."/>
            <person name="Li Q."/>
            <person name="Li C."/>
            <person name="Zhang P."/>
            <person name="Huang Z."/>
            <person name="Berger S.L."/>
            <person name="Reinberg D."/>
            <person name="Wang J."/>
            <person name="Liebig J."/>
        </authorList>
    </citation>
    <scope>NUCLEOTIDE SEQUENCE [LARGE SCALE GENOMIC DNA]</scope>
    <source>
        <strain evidence="3 4">R22 G/1</strain>
    </source>
</reference>
<evidence type="ECO:0000313" key="3">
    <source>
        <dbReference type="EMBL" id="EFN80485.1"/>
    </source>
</evidence>
<evidence type="ECO:0000256" key="1">
    <source>
        <dbReference type="SAM" id="MobiDB-lite"/>
    </source>
</evidence>
<dbReference type="AlphaFoldDB" id="E2BV05"/>
<keyword evidence="2" id="KW-0732">Signal</keyword>
<feature type="compositionally biased region" description="Basic and acidic residues" evidence="1">
    <location>
        <begin position="203"/>
        <end position="220"/>
    </location>
</feature>
<protein>
    <submittedName>
        <fullName evidence="3">Uncharacterized protein</fullName>
    </submittedName>
</protein>
<feature type="region of interest" description="Disordered" evidence="1">
    <location>
        <begin position="28"/>
        <end position="79"/>
    </location>
</feature>
<organism evidence="4">
    <name type="scientific">Harpegnathos saltator</name>
    <name type="common">Jerdon's jumping ant</name>
    <dbReference type="NCBI Taxonomy" id="610380"/>
    <lineage>
        <taxon>Eukaryota</taxon>
        <taxon>Metazoa</taxon>
        <taxon>Ecdysozoa</taxon>
        <taxon>Arthropoda</taxon>
        <taxon>Hexapoda</taxon>
        <taxon>Insecta</taxon>
        <taxon>Pterygota</taxon>
        <taxon>Neoptera</taxon>
        <taxon>Endopterygota</taxon>
        <taxon>Hymenoptera</taxon>
        <taxon>Apocrita</taxon>
        <taxon>Aculeata</taxon>
        <taxon>Formicoidea</taxon>
        <taxon>Formicidae</taxon>
        <taxon>Ponerinae</taxon>
        <taxon>Ponerini</taxon>
        <taxon>Harpegnathos</taxon>
    </lineage>
</organism>
<name>E2BV05_HARSA</name>
<feature type="compositionally biased region" description="Polar residues" evidence="1">
    <location>
        <begin position="55"/>
        <end position="66"/>
    </location>
</feature>
<sequence length="234" mass="25681">MKTQTGTILVACLAIAAFKSPAASVEVSSKVDLDSDENEDTSSNMAFDAIEDPNKSASLSRMSEQPTADWHRGSELDASSSQPKVINNIQIVVNGNGSLPSVNSCKRGICNVSVSSKPDGKGNIVTEVHLSIITKAKPDVLEVNDVPVIDGFRGASKELNERPIIQTSYQGYGEPWYQHRRIFQQPPVYWNYQSFGDRGEGFRGHKTWSRERPVVDDKIEPPLSKTKPSKDTTS</sequence>
<evidence type="ECO:0000313" key="4">
    <source>
        <dbReference type="Proteomes" id="UP000008237"/>
    </source>
</evidence>
<dbReference type="OMA" id="YGEPWYQ"/>
<dbReference type="OrthoDB" id="7678075at2759"/>